<sequence>MAVRINSLVRKQSNPTIFSDQKGTPPSSKHDLINGIWEIEFT</sequence>
<proteinExistence type="predicted"/>
<reference evidence="1" key="1">
    <citation type="submission" date="2020-09" db="EMBL/GenBank/DDBJ databases">
        <title>Genome-Enabled Discovery of Anthraquinone Biosynthesis in Senna tora.</title>
        <authorList>
            <person name="Kang S.-H."/>
            <person name="Pandey R.P."/>
            <person name="Lee C.-M."/>
            <person name="Sim J.-S."/>
            <person name="Jeong J.-T."/>
            <person name="Choi B.-S."/>
            <person name="Jung M."/>
            <person name="Ginzburg D."/>
            <person name="Zhao K."/>
            <person name="Won S.Y."/>
            <person name="Oh T.-J."/>
            <person name="Yu Y."/>
            <person name="Kim N.-H."/>
            <person name="Lee O.R."/>
            <person name="Lee T.-H."/>
            <person name="Bashyal P."/>
            <person name="Kim T.-S."/>
            <person name="Lee W.-H."/>
            <person name="Kawkins C."/>
            <person name="Kim C.-K."/>
            <person name="Kim J.S."/>
            <person name="Ahn B.O."/>
            <person name="Rhee S.Y."/>
            <person name="Sohng J.K."/>
        </authorList>
    </citation>
    <scope>NUCLEOTIDE SEQUENCE</scope>
    <source>
        <tissue evidence="1">Leaf</tissue>
    </source>
</reference>
<evidence type="ECO:0000313" key="2">
    <source>
        <dbReference type="Proteomes" id="UP000634136"/>
    </source>
</evidence>
<keyword evidence="2" id="KW-1185">Reference proteome</keyword>
<dbReference type="AlphaFoldDB" id="A0A834WRB7"/>
<gene>
    <name evidence="1" type="ORF">G2W53_020235</name>
</gene>
<name>A0A834WRB7_9FABA</name>
<organism evidence="1 2">
    <name type="scientific">Senna tora</name>
    <dbReference type="NCBI Taxonomy" id="362788"/>
    <lineage>
        <taxon>Eukaryota</taxon>
        <taxon>Viridiplantae</taxon>
        <taxon>Streptophyta</taxon>
        <taxon>Embryophyta</taxon>
        <taxon>Tracheophyta</taxon>
        <taxon>Spermatophyta</taxon>
        <taxon>Magnoliopsida</taxon>
        <taxon>eudicotyledons</taxon>
        <taxon>Gunneridae</taxon>
        <taxon>Pentapetalae</taxon>
        <taxon>rosids</taxon>
        <taxon>fabids</taxon>
        <taxon>Fabales</taxon>
        <taxon>Fabaceae</taxon>
        <taxon>Caesalpinioideae</taxon>
        <taxon>Cassia clade</taxon>
        <taxon>Senna</taxon>
    </lineage>
</organism>
<comment type="caution">
    <text evidence="1">The sequence shown here is derived from an EMBL/GenBank/DDBJ whole genome shotgun (WGS) entry which is preliminary data.</text>
</comment>
<accession>A0A834WRB7</accession>
<evidence type="ECO:0000313" key="1">
    <source>
        <dbReference type="EMBL" id="KAF7829071.1"/>
    </source>
</evidence>
<dbReference type="EMBL" id="JAAIUW010000006">
    <property type="protein sequence ID" value="KAF7829071.1"/>
    <property type="molecule type" value="Genomic_DNA"/>
</dbReference>
<protein>
    <submittedName>
        <fullName evidence="1">Uncharacterized protein</fullName>
    </submittedName>
</protein>
<dbReference type="Proteomes" id="UP000634136">
    <property type="component" value="Unassembled WGS sequence"/>
</dbReference>